<dbReference type="EMBL" id="UOFL01000161">
    <property type="protein sequence ID" value="VAW78688.1"/>
    <property type="molecule type" value="Genomic_DNA"/>
</dbReference>
<evidence type="ECO:0000313" key="1">
    <source>
        <dbReference type="EMBL" id="VAW78688.1"/>
    </source>
</evidence>
<name>A0A3B0YCX1_9ZZZZ</name>
<gene>
    <name evidence="1" type="ORF">MNBD_GAMMA12-2836</name>
</gene>
<protein>
    <submittedName>
        <fullName evidence="1">Uncharacterized protein</fullName>
    </submittedName>
</protein>
<feature type="non-terminal residue" evidence="1">
    <location>
        <position position="40"/>
    </location>
</feature>
<dbReference type="AlphaFoldDB" id="A0A3B0YCX1"/>
<reference evidence="1" key="1">
    <citation type="submission" date="2018-06" db="EMBL/GenBank/DDBJ databases">
        <authorList>
            <person name="Zhirakovskaya E."/>
        </authorList>
    </citation>
    <scope>NUCLEOTIDE SEQUENCE</scope>
</reference>
<accession>A0A3B0YCX1</accession>
<organism evidence="1">
    <name type="scientific">hydrothermal vent metagenome</name>
    <dbReference type="NCBI Taxonomy" id="652676"/>
    <lineage>
        <taxon>unclassified sequences</taxon>
        <taxon>metagenomes</taxon>
        <taxon>ecological metagenomes</taxon>
    </lineage>
</organism>
<sequence>MPRFKDYDYNQMKMIPLSFDRQILPGSFEYSLCYLVDHEI</sequence>
<proteinExistence type="predicted"/>